<keyword evidence="3" id="KW-1185">Reference proteome</keyword>
<proteinExistence type="predicted"/>
<dbReference type="AlphaFoldDB" id="A0AAV7R9A4"/>
<comment type="caution">
    <text evidence="2">The sequence shown here is derived from an EMBL/GenBank/DDBJ whole genome shotgun (WGS) entry which is preliminary data.</text>
</comment>
<gene>
    <name evidence="2" type="ORF">NDU88_001114</name>
</gene>
<dbReference type="Proteomes" id="UP001066276">
    <property type="component" value="Chromosome 5"/>
</dbReference>
<organism evidence="2 3">
    <name type="scientific">Pleurodeles waltl</name>
    <name type="common">Iberian ribbed newt</name>
    <dbReference type="NCBI Taxonomy" id="8319"/>
    <lineage>
        <taxon>Eukaryota</taxon>
        <taxon>Metazoa</taxon>
        <taxon>Chordata</taxon>
        <taxon>Craniata</taxon>
        <taxon>Vertebrata</taxon>
        <taxon>Euteleostomi</taxon>
        <taxon>Amphibia</taxon>
        <taxon>Batrachia</taxon>
        <taxon>Caudata</taxon>
        <taxon>Salamandroidea</taxon>
        <taxon>Salamandridae</taxon>
        <taxon>Pleurodelinae</taxon>
        <taxon>Pleurodeles</taxon>
    </lineage>
</organism>
<reference evidence="2" key="1">
    <citation type="journal article" date="2022" name="bioRxiv">
        <title>Sequencing and chromosome-scale assembly of the giantPleurodeles waltlgenome.</title>
        <authorList>
            <person name="Brown T."/>
            <person name="Elewa A."/>
            <person name="Iarovenko S."/>
            <person name="Subramanian E."/>
            <person name="Araus A.J."/>
            <person name="Petzold A."/>
            <person name="Susuki M."/>
            <person name="Suzuki K.-i.T."/>
            <person name="Hayashi T."/>
            <person name="Toyoda A."/>
            <person name="Oliveira C."/>
            <person name="Osipova E."/>
            <person name="Leigh N.D."/>
            <person name="Simon A."/>
            <person name="Yun M.H."/>
        </authorList>
    </citation>
    <scope>NUCLEOTIDE SEQUENCE</scope>
    <source>
        <strain evidence="2">20211129_DDA</strain>
        <tissue evidence="2">Liver</tissue>
    </source>
</reference>
<evidence type="ECO:0000313" key="2">
    <source>
        <dbReference type="EMBL" id="KAJ1148277.1"/>
    </source>
</evidence>
<feature type="region of interest" description="Disordered" evidence="1">
    <location>
        <begin position="61"/>
        <end position="80"/>
    </location>
</feature>
<evidence type="ECO:0000256" key="1">
    <source>
        <dbReference type="SAM" id="MobiDB-lite"/>
    </source>
</evidence>
<sequence length="80" mass="8592">MATGLLILGEPRSAARTRLAAAQLTGRQRRHPMVTGLLILSEPRSTEMLLGSYSALNGTIDRPSEGSFVHEGNRTVTSQS</sequence>
<protein>
    <submittedName>
        <fullName evidence="2">Uncharacterized protein</fullName>
    </submittedName>
</protein>
<dbReference type="EMBL" id="JANPWB010000009">
    <property type="protein sequence ID" value="KAJ1148277.1"/>
    <property type="molecule type" value="Genomic_DNA"/>
</dbReference>
<name>A0AAV7R9A4_PLEWA</name>
<accession>A0AAV7R9A4</accession>
<evidence type="ECO:0000313" key="3">
    <source>
        <dbReference type="Proteomes" id="UP001066276"/>
    </source>
</evidence>